<dbReference type="GO" id="GO:0046872">
    <property type="term" value="F:metal ion binding"/>
    <property type="evidence" value="ECO:0007669"/>
    <property type="project" value="UniProtKB-KW"/>
</dbReference>
<feature type="domain" description="Nitrite/Sulfite reductase ferredoxin-like" evidence="7">
    <location>
        <begin position="17"/>
        <end position="82"/>
    </location>
</feature>
<protein>
    <submittedName>
        <fullName evidence="8">Precorrin-3B synthase</fullName>
    </submittedName>
</protein>
<evidence type="ECO:0000256" key="2">
    <source>
        <dbReference type="ARBA" id="ARBA00022617"/>
    </source>
</evidence>
<dbReference type="Pfam" id="PF03460">
    <property type="entry name" value="NIR_SIR_ferr"/>
    <property type="match status" value="1"/>
</dbReference>
<evidence type="ECO:0000256" key="1">
    <source>
        <dbReference type="ARBA" id="ARBA00022485"/>
    </source>
</evidence>
<dbReference type="PANTHER" id="PTHR32439:SF9">
    <property type="entry name" value="BLR3264 PROTEIN"/>
    <property type="match status" value="1"/>
</dbReference>
<dbReference type="InterPro" id="IPR005117">
    <property type="entry name" value="NiRdtase/SiRdtase_haem-b_fer"/>
</dbReference>
<evidence type="ECO:0000313" key="9">
    <source>
        <dbReference type="Proteomes" id="UP000422569"/>
    </source>
</evidence>
<name>A0A6B8LUU6_9HYPH</name>
<keyword evidence="1" id="KW-0004">4Fe-4S</keyword>
<keyword evidence="4" id="KW-0560">Oxidoreductase</keyword>
<dbReference type="Gene3D" id="3.30.413.10">
    <property type="entry name" value="Sulfite Reductase Hemoprotein, domain 1"/>
    <property type="match status" value="2"/>
</dbReference>
<keyword evidence="6" id="KW-0411">Iron-sulfur</keyword>
<dbReference type="InterPro" id="IPR051329">
    <property type="entry name" value="NIR_SIR_4Fe-4S"/>
</dbReference>
<dbReference type="InterPro" id="IPR045854">
    <property type="entry name" value="NO2/SO3_Rdtase_4Fe4S_sf"/>
</dbReference>
<dbReference type="SUPFAM" id="SSF56014">
    <property type="entry name" value="Nitrite and sulphite reductase 4Fe-4S domain-like"/>
    <property type="match status" value="1"/>
</dbReference>
<evidence type="ECO:0000256" key="3">
    <source>
        <dbReference type="ARBA" id="ARBA00022723"/>
    </source>
</evidence>
<dbReference type="PANTHER" id="PTHR32439">
    <property type="entry name" value="FERREDOXIN--NITRITE REDUCTASE, CHLOROPLASTIC"/>
    <property type="match status" value="1"/>
</dbReference>
<dbReference type="EMBL" id="CP044331">
    <property type="protein sequence ID" value="QGM96127.1"/>
    <property type="molecule type" value="Genomic_DNA"/>
</dbReference>
<accession>A0A6B8LUU6</accession>
<dbReference type="RefSeq" id="WP_016920898.1">
    <property type="nucleotide sequence ID" value="NZ_CP044331.1"/>
</dbReference>
<dbReference type="GO" id="GO:0051539">
    <property type="term" value="F:4 iron, 4 sulfur cluster binding"/>
    <property type="evidence" value="ECO:0007669"/>
    <property type="project" value="UniProtKB-KW"/>
</dbReference>
<evidence type="ECO:0000256" key="4">
    <source>
        <dbReference type="ARBA" id="ARBA00023002"/>
    </source>
</evidence>
<sequence length="426" mass="45097">MSPAFEIKGWCPSTHRPMESGDGLLIRAKSKESALTPAQLRAVAEIATDCGNGLVDLTQRAQLQLRGLRAETLEDARRRLQKHELYFPAQGSRVDILSGGFHGKSAPAAFDVNALVAEFRLLEERDAALRGVPPKFLISLDAAGGALADAQADIRIEAIDATRAAICVAGAPGFGAVVPAEKVAATTTALMRAFMKLRADWPAELRRMRRVVGEHGLDSLLREAGVAMQPYEWRAPISAHAVLGVKQQESSISVGVAAPCGRWRARDLVALAELAELHGCDLLTPTHWRVFIVPADSLEAAQRIIDGARALDLIISGSDPRLSVVACPGAPECSQGRGPTRAALARLAPLAQKLAGEDGVGLHISGCAKGCAHPGAAPVTLIANGERFNLVDRGKAGDAPRLEGLDIDAVESALARRAEEKICPTH</sequence>
<proteinExistence type="predicted"/>
<dbReference type="GO" id="GO:0016491">
    <property type="term" value="F:oxidoreductase activity"/>
    <property type="evidence" value="ECO:0007669"/>
    <property type="project" value="UniProtKB-KW"/>
</dbReference>
<gene>
    <name evidence="8" type="ORF">F7D14_00510</name>
</gene>
<keyword evidence="9" id="KW-1185">Reference proteome</keyword>
<keyword evidence="3" id="KW-0479">Metal-binding</keyword>
<organism evidence="8 9">
    <name type="scientific">Methylocystis parvus</name>
    <dbReference type="NCBI Taxonomy" id="134"/>
    <lineage>
        <taxon>Bacteria</taxon>
        <taxon>Pseudomonadati</taxon>
        <taxon>Pseudomonadota</taxon>
        <taxon>Alphaproteobacteria</taxon>
        <taxon>Hyphomicrobiales</taxon>
        <taxon>Methylocystaceae</taxon>
        <taxon>Methylocystis</taxon>
    </lineage>
</organism>
<dbReference type="AlphaFoldDB" id="A0A6B8LUU6"/>
<keyword evidence="5" id="KW-0408">Iron</keyword>
<dbReference type="KEGG" id="mpar:F7D14_00510"/>
<evidence type="ECO:0000259" key="7">
    <source>
        <dbReference type="Pfam" id="PF03460"/>
    </source>
</evidence>
<dbReference type="Proteomes" id="UP000422569">
    <property type="component" value="Chromosome"/>
</dbReference>
<dbReference type="SUPFAM" id="SSF55124">
    <property type="entry name" value="Nitrite/Sulfite reductase N-terminal domain-like"/>
    <property type="match status" value="2"/>
</dbReference>
<evidence type="ECO:0000256" key="6">
    <source>
        <dbReference type="ARBA" id="ARBA00023014"/>
    </source>
</evidence>
<keyword evidence="2" id="KW-0349">Heme</keyword>
<dbReference type="Gene3D" id="3.90.480.10">
    <property type="entry name" value="Sulfite Reductase Hemoprotein,Domain 2"/>
    <property type="match status" value="1"/>
</dbReference>
<reference evidence="8 9" key="1">
    <citation type="submission" date="2019-09" db="EMBL/GenBank/DDBJ databases">
        <title>Isolation and complete genome sequencing of Methylocystis species.</title>
        <authorList>
            <person name="Rumah B.L."/>
            <person name="Stead C.E."/>
            <person name="Stevens B.C."/>
            <person name="Minton N.P."/>
            <person name="Grosse-Honebrink A."/>
            <person name="Zhang Y."/>
        </authorList>
    </citation>
    <scope>NUCLEOTIDE SEQUENCE [LARGE SCALE GENOMIC DNA]</scope>
    <source>
        <strain evidence="8 9">BRCS2</strain>
    </source>
</reference>
<dbReference type="InterPro" id="IPR036136">
    <property type="entry name" value="Nit/Sulf_reduc_fer-like_dom_sf"/>
</dbReference>
<evidence type="ECO:0000313" key="8">
    <source>
        <dbReference type="EMBL" id="QGM96127.1"/>
    </source>
</evidence>
<evidence type="ECO:0000256" key="5">
    <source>
        <dbReference type="ARBA" id="ARBA00023004"/>
    </source>
</evidence>